<keyword evidence="3" id="KW-1185">Reference proteome</keyword>
<evidence type="ECO:0000313" key="3">
    <source>
        <dbReference type="Proteomes" id="UP000215305"/>
    </source>
</evidence>
<dbReference type="GeneID" id="38126628"/>
<dbReference type="Proteomes" id="UP000215305">
    <property type="component" value="Unassembled WGS sequence"/>
</dbReference>
<dbReference type="VEuPathDB" id="FungiDB:CDV56_104654"/>
<name>A0A397H2M0_ASPTH</name>
<evidence type="ECO:0000256" key="1">
    <source>
        <dbReference type="SAM" id="MobiDB-lite"/>
    </source>
</evidence>
<feature type="compositionally biased region" description="Basic and acidic residues" evidence="1">
    <location>
        <begin position="378"/>
        <end position="392"/>
    </location>
</feature>
<accession>A0A397H2M0</accession>
<reference evidence="2" key="1">
    <citation type="submission" date="2018-08" db="EMBL/GenBank/DDBJ databases">
        <title>Draft genome sequence of azole-resistant Aspergillus thermomutatus (Neosartorya pseudofischeri) strain HMR AF 39, isolated from a human nasal aspirate.</title>
        <authorList>
            <person name="Parent-Michaud M."/>
            <person name="Dufresne P.J."/>
            <person name="Fournier E."/>
            <person name="Martineau C."/>
            <person name="Moreira S."/>
            <person name="Perkins V."/>
            <person name="De Repentigny L."/>
            <person name="Dufresne S.F."/>
        </authorList>
    </citation>
    <scope>NUCLEOTIDE SEQUENCE [LARGE SCALE GENOMIC DNA]</scope>
    <source>
        <strain evidence="2">HMR AF 39</strain>
    </source>
</reference>
<feature type="region of interest" description="Disordered" evidence="1">
    <location>
        <begin position="359"/>
        <end position="393"/>
    </location>
</feature>
<organism evidence="2 3">
    <name type="scientific">Aspergillus thermomutatus</name>
    <name type="common">Neosartorya pseudofischeri</name>
    <dbReference type="NCBI Taxonomy" id="41047"/>
    <lineage>
        <taxon>Eukaryota</taxon>
        <taxon>Fungi</taxon>
        <taxon>Dikarya</taxon>
        <taxon>Ascomycota</taxon>
        <taxon>Pezizomycotina</taxon>
        <taxon>Eurotiomycetes</taxon>
        <taxon>Eurotiomycetidae</taxon>
        <taxon>Eurotiales</taxon>
        <taxon>Aspergillaceae</taxon>
        <taxon>Aspergillus</taxon>
        <taxon>Aspergillus subgen. Fumigati</taxon>
    </lineage>
</organism>
<dbReference type="Pfam" id="PF19086">
    <property type="entry name" value="Terpene_syn_C_2"/>
    <property type="match status" value="1"/>
</dbReference>
<dbReference type="InterPro" id="IPR008949">
    <property type="entry name" value="Isoprenoid_synthase_dom_sf"/>
</dbReference>
<gene>
    <name evidence="2" type="ORF">CDV56_104654</name>
</gene>
<dbReference type="EMBL" id="NKHU02000079">
    <property type="protein sequence ID" value="RHZ57395.1"/>
    <property type="molecule type" value="Genomic_DNA"/>
</dbReference>
<protein>
    <submittedName>
        <fullName evidence="2">Uncharacterized protein</fullName>
    </submittedName>
</protein>
<sequence length="575" mass="65383">MPSFANDPKTKFFMPISHIYDPIQTSNNSTFERGLFAFLEAANSDGLGSQSYPNSIPISPSMMGIPWPSKFPGCRQCKHWETAERMTKELLHAIYQNHKQRPQDDGKLPIELQETSTDIRSLKEKELIATAVKSTVYMFPDASPVRAGMIAQSMLLIFLHDDVVEDSPVYAGSTITDAIMAPWIGTKDASVQHPLYSFLKAVIDEEPILGRNLLSGAFAWIKHTKGYQSIPPTVFDSLRNYLDYRSVDIGRELLLAQAAFACNVHLSEPGMKVFDHLIRLYSDHISLTNDLYSFDKEYGDHCRTGAVLINAVDVVRKVHQVSASIAKQLVRESILEMETEFSAEFKRLKLLGQLSDGQQRRRNEREAAEYARQQALSPEERRKEKIERDARGLKRHMTPQFATGFSGEIRLSHYPVFLLQEAPESRNGATCQLFCCTDRILPRDYRIAVSPGDRNVFGSPDYYHVHCFEELLDLTSPHFVSRFEPDITKYVPDRGAQCLLEECTRKWKSQIESANTEPDEWSIADGLWQQTRQASRRALQRDHALLGELVPLDFYQGVHAKDLRTESDSILDHPP</sequence>
<dbReference type="RefSeq" id="XP_026615027.1">
    <property type="nucleotide sequence ID" value="XM_026758273.1"/>
</dbReference>
<dbReference type="AlphaFoldDB" id="A0A397H2M0"/>
<dbReference type="Gene3D" id="1.10.600.10">
    <property type="entry name" value="Farnesyl Diphosphate Synthase"/>
    <property type="match status" value="1"/>
</dbReference>
<dbReference type="OrthoDB" id="3004402at2759"/>
<evidence type="ECO:0000313" key="2">
    <source>
        <dbReference type="EMBL" id="RHZ57395.1"/>
    </source>
</evidence>
<comment type="caution">
    <text evidence="2">The sequence shown here is derived from an EMBL/GenBank/DDBJ whole genome shotgun (WGS) entry which is preliminary data.</text>
</comment>
<dbReference type="SUPFAM" id="SSF48576">
    <property type="entry name" value="Terpenoid synthases"/>
    <property type="match status" value="1"/>
</dbReference>
<feature type="compositionally biased region" description="Basic and acidic residues" evidence="1">
    <location>
        <begin position="359"/>
        <end position="369"/>
    </location>
</feature>
<proteinExistence type="predicted"/>